<accession>A0ABR3TMY8</accession>
<dbReference type="Proteomes" id="UP001521184">
    <property type="component" value="Unassembled WGS sequence"/>
</dbReference>
<dbReference type="PANTHER" id="PTHR48075:SF10">
    <property type="entry name" value="DEHYDROGENASE, PUTATIVE (AFU_ORTHOLOGUE AFUA_5G10070)-RELATED"/>
    <property type="match status" value="1"/>
</dbReference>
<feature type="domain" description="3-hydroxyacyl-CoA dehydrogenase NAD binding" evidence="5">
    <location>
        <begin position="17"/>
        <end position="189"/>
    </location>
</feature>
<organism evidence="6 7">
    <name type="scientific">Diplodia intermedia</name>
    <dbReference type="NCBI Taxonomy" id="856260"/>
    <lineage>
        <taxon>Eukaryota</taxon>
        <taxon>Fungi</taxon>
        <taxon>Dikarya</taxon>
        <taxon>Ascomycota</taxon>
        <taxon>Pezizomycotina</taxon>
        <taxon>Dothideomycetes</taxon>
        <taxon>Dothideomycetes incertae sedis</taxon>
        <taxon>Botryosphaeriales</taxon>
        <taxon>Botryosphaeriaceae</taxon>
        <taxon>Diplodia</taxon>
    </lineage>
</organism>
<dbReference type="SUPFAM" id="SSF51735">
    <property type="entry name" value="NAD(P)-binding Rossmann-fold domains"/>
    <property type="match status" value="1"/>
</dbReference>
<evidence type="ECO:0000259" key="5">
    <source>
        <dbReference type="Pfam" id="PF02737"/>
    </source>
</evidence>
<dbReference type="InterPro" id="IPR006108">
    <property type="entry name" value="3HC_DH_C"/>
</dbReference>
<feature type="region of interest" description="Disordered" evidence="3">
    <location>
        <begin position="279"/>
        <end position="336"/>
    </location>
</feature>
<feature type="domain" description="3-hydroxyacyl-CoA dehydrogenase C-terminal" evidence="4">
    <location>
        <begin position="195"/>
        <end position="288"/>
    </location>
</feature>
<comment type="caution">
    <text evidence="6">The sequence shown here is derived from an EMBL/GenBank/DDBJ whole genome shotgun (WGS) entry which is preliminary data.</text>
</comment>
<evidence type="ECO:0000313" key="7">
    <source>
        <dbReference type="Proteomes" id="UP001521184"/>
    </source>
</evidence>
<feature type="compositionally biased region" description="Low complexity" evidence="3">
    <location>
        <begin position="297"/>
        <end position="328"/>
    </location>
</feature>
<evidence type="ECO:0000259" key="4">
    <source>
        <dbReference type="Pfam" id="PF00725"/>
    </source>
</evidence>
<dbReference type="InterPro" id="IPR036291">
    <property type="entry name" value="NAD(P)-bd_dom_sf"/>
</dbReference>
<protein>
    <recommendedName>
        <fullName evidence="8">3-hydroxyacyl-CoA dehydrogenase</fullName>
    </recommendedName>
</protein>
<dbReference type="InterPro" id="IPR008927">
    <property type="entry name" value="6-PGluconate_DH-like_C_sf"/>
</dbReference>
<dbReference type="PIRSF" id="PIRSF000105">
    <property type="entry name" value="HCDH"/>
    <property type="match status" value="1"/>
</dbReference>
<evidence type="ECO:0000313" key="6">
    <source>
        <dbReference type="EMBL" id="KAL1641004.1"/>
    </source>
</evidence>
<dbReference type="EMBL" id="JAKEKT020000044">
    <property type="protein sequence ID" value="KAL1641004.1"/>
    <property type="molecule type" value="Genomic_DNA"/>
</dbReference>
<dbReference type="SUPFAM" id="SSF48179">
    <property type="entry name" value="6-phosphogluconate dehydrogenase C-terminal domain-like"/>
    <property type="match status" value="1"/>
</dbReference>
<evidence type="ECO:0008006" key="8">
    <source>
        <dbReference type="Google" id="ProtNLM"/>
    </source>
</evidence>
<reference evidence="6 7" key="1">
    <citation type="journal article" date="2023" name="Plant Dis.">
        <title>First Report of Diplodia intermedia Causing Canker and Dieback Diseases on Apple Trees in Canada.</title>
        <authorList>
            <person name="Ellouze W."/>
            <person name="Ilyukhin E."/>
            <person name="Sulman M."/>
            <person name="Ali S."/>
        </authorList>
    </citation>
    <scope>NUCLEOTIDE SEQUENCE [LARGE SCALE GENOMIC DNA]</scope>
    <source>
        <strain evidence="6 7">M45-28</strain>
    </source>
</reference>
<sequence length="336" mass="36837">MSSSTWTPPANHTTRPVAILGGGVLGRRIACCWASAGYTVHVRDPSPEQREAAVKFVEENVSTYAQDFTGCKHVGHAVAFAELAETVADAWIVFEAVPEKLPIKIDTFAELEAHAPADAILCSNSSSYKSGEMLEKVADATKRRILNTHYMMPPRNMVVELMTDGHTEPAIFPFLVDRHREAGLKPYVARKESTGFIFNRVWAAVKREFLMIMDEGVSVPQELDEVWVEMFGPKTVPCDMMDQVGLDTVAFIEQHYIKERGLPSSHLDYLQEHYVSKGKLGRKSSSGGFYASPPPKTNDTATNDTATSDTATNDTTTPTTFSPTTSPSTAPPLPPA</sequence>
<dbReference type="Gene3D" id="3.40.50.720">
    <property type="entry name" value="NAD(P)-binding Rossmann-like Domain"/>
    <property type="match status" value="1"/>
</dbReference>
<proteinExistence type="inferred from homology"/>
<evidence type="ECO:0000256" key="2">
    <source>
        <dbReference type="ARBA" id="ARBA00023002"/>
    </source>
</evidence>
<dbReference type="Pfam" id="PF02737">
    <property type="entry name" value="3HCDH_N"/>
    <property type="match status" value="1"/>
</dbReference>
<keyword evidence="2" id="KW-0560">Oxidoreductase</keyword>
<comment type="similarity">
    <text evidence="1">Belongs to the 3-hydroxyacyl-CoA dehydrogenase family.</text>
</comment>
<evidence type="ECO:0000256" key="1">
    <source>
        <dbReference type="ARBA" id="ARBA00009463"/>
    </source>
</evidence>
<name>A0ABR3TMY8_9PEZI</name>
<keyword evidence="7" id="KW-1185">Reference proteome</keyword>
<dbReference type="Gene3D" id="1.10.1040.10">
    <property type="entry name" value="N-(1-d-carboxylethyl)-l-norvaline Dehydrogenase, domain 2"/>
    <property type="match status" value="1"/>
</dbReference>
<dbReference type="Pfam" id="PF00725">
    <property type="entry name" value="3HCDH"/>
    <property type="match status" value="1"/>
</dbReference>
<gene>
    <name evidence="6" type="ORF">SLS58_006446</name>
</gene>
<dbReference type="InterPro" id="IPR006176">
    <property type="entry name" value="3-OHacyl-CoA_DH_NAD-bd"/>
</dbReference>
<evidence type="ECO:0000256" key="3">
    <source>
        <dbReference type="SAM" id="MobiDB-lite"/>
    </source>
</evidence>
<dbReference type="PANTHER" id="PTHR48075">
    <property type="entry name" value="3-HYDROXYACYL-COA DEHYDROGENASE FAMILY PROTEIN"/>
    <property type="match status" value="1"/>
</dbReference>
<dbReference type="InterPro" id="IPR013328">
    <property type="entry name" value="6PGD_dom2"/>
</dbReference>
<dbReference type="InterPro" id="IPR022694">
    <property type="entry name" value="3-OHacyl-CoA_DH"/>
</dbReference>